<keyword evidence="14" id="KW-1185">Reference proteome</keyword>
<evidence type="ECO:0000256" key="5">
    <source>
        <dbReference type="ARBA" id="ARBA00023136"/>
    </source>
</evidence>
<keyword evidence="6" id="KW-0325">Glycoprotein</keyword>
<evidence type="ECO:0008006" key="15">
    <source>
        <dbReference type="Google" id="ProtNLM"/>
    </source>
</evidence>
<dbReference type="AlphaFoldDB" id="A0AAD9JBS9"/>
<comment type="caution">
    <text evidence="13">The sequence shown here is derived from an EMBL/GenBank/DDBJ whole genome shotgun (WGS) entry which is preliminary data.</text>
</comment>
<evidence type="ECO:0000256" key="2">
    <source>
        <dbReference type="ARBA" id="ARBA00022692"/>
    </source>
</evidence>
<dbReference type="EMBL" id="JAODUP010000425">
    <property type="protein sequence ID" value="KAK2150061.1"/>
    <property type="molecule type" value="Genomic_DNA"/>
</dbReference>
<evidence type="ECO:0000256" key="6">
    <source>
        <dbReference type="ARBA" id="ARBA00023180"/>
    </source>
</evidence>
<dbReference type="InterPro" id="IPR029382">
    <property type="entry name" value="NCU-G1"/>
</dbReference>
<dbReference type="PANTHER" id="PTHR31981">
    <property type="entry name" value="GLYCOSYLATED LYSOSOMAL MEMBRANE PROTEIN"/>
    <property type="match status" value="1"/>
</dbReference>
<accession>A0AAD9JBS9</accession>
<comment type="similarity">
    <text evidence="1">Belongs to the GLMP family.</text>
</comment>
<evidence type="ECO:0000256" key="4">
    <source>
        <dbReference type="ARBA" id="ARBA00022989"/>
    </source>
</evidence>
<keyword evidence="4 11" id="KW-1133">Transmembrane helix</keyword>
<evidence type="ECO:0000256" key="3">
    <source>
        <dbReference type="ARBA" id="ARBA00022729"/>
    </source>
</evidence>
<keyword evidence="3 12" id="KW-0732">Signal</keyword>
<organism evidence="13 14">
    <name type="scientific">Paralvinella palmiformis</name>
    <dbReference type="NCBI Taxonomy" id="53620"/>
    <lineage>
        <taxon>Eukaryota</taxon>
        <taxon>Metazoa</taxon>
        <taxon>Spiralia</taxon>
        <taxon>Lophotrochozoa</taxon>
        <taxon>Annelida</taxon>
        <taxon>Polychaeta</taxon>
        <taxon>Sedentaria</taxon>
        <taxon>Canalipalpata</taxon>
        <taxon>Terebellida</taxon>
        <taxon>Terebelliformia</taxon>
        <taxon>Alvinellidae</taxon>
        <taxon>Paralvinella</taxon>
    </lineage>
</organism>
<protein>
    <recommendedName>
        <fullName evidence="15">Lysosomal transcription factor</fullName>
    </recommendedName>
</protein>
<comment type="subunit">
    <text evidence="10">Interacts (via lumenal domain) with lysosomal protein MFSD1; the interaction starts while both proteins are still in the endoplasmic reticulum and is required for stabilization of MFSD1 in lysosomes but has no direct effect on its targeting to lysosomes or transporter activity.</text>
</comment>
<sequence>METRIRLSLFNVIVFVVFCVSDSYCDTIKRKVHTECLQPTILPENVTFLNMFYTRANGPDDTLHYITSTYGLLSILVAKTDNGVECNINWKNFFSNNLTDVAHSITFTKSPHYVYGIQFLQLIEYDDPEDKADLDKANPNSTHKYNLSSDVPWTNSSLYSDLSKNEIVFKVNENYTESETGETMTFLPGGSLDFKVRVSGEADRATSLPHLQQTANTTEVDVIMNHILAHYDNARYGLEISYITTNLDQVAGSIHLNTKTSIDDEHTPGVFQIIDISVNMTPTSFIQWKPVCYKSPNRAMKTATKVKNYPLSYDDNITCNVNAKRNILYAYFGEAMCSSTDYKMALFNVSFGLSQDKFYTHTNYSAWSFILGYGEVPSEKISLIIIIIISIGLGVPVLLILFGGLGALVHKKKRDDKSKNTAVN</sequence>
<evidence type="ECO:0000313" key="14">
    <source>
        <dbReference type="Proteomes" id="UP001208570"/>
    </source>
</evidence>
<comment type="function">
    <text evidence="8">Required to protect lysosomal transporter MFSD1 from lysosomal proteolysis and for MFSD1 lysosomal localization.</text>
</comment>
<evidence type="ECO:0000256" key="7">
    <source>
        <dbReference type="ARBA" id="ARBA00023228"/>
    </source>
</evidence>
<evidence type="ECO:0000256" key="1">
    <source>
        <dbReference type="ARBA" id="ARBA00010599"/>
    </source>
</evidence>
<keyword evidence="5 11" id="KW-0472">Membrane</keyword>
<proteinExistence type="inferred from homology"/>
<evidence type="ECO:0000256" key="11">
    <source>
        <dbReference type="SAM" id="Phobius"/>
    </source>
</evidence>
<reference evidence="13" key="1">
    <citation type="journal article" date="2023" name="Mol. Biol. Evol.">
        <title>Third-Generation Sequencing Reveals the Adaptive Role of the Epigenome in Three Deep-Sea Polychaetes.</title>
        <authorList>
            <person name="Perez M."/>
            <person name="Aroh O."/>
            <person name="Sun Y."/>
            <person name="Lan Y."/>
            <person name="Juniper S.K."/>
            <person name="Young C.R."/>
            <person name="Angers B."/>
            <person name="Qian P.Y."/>
        </authorList>
    </citation>
    <scope>NUCLEOTIDE SEQUENCE</scope>
    <source>
        <strain evidence="13">P08H-3</strain>
    </source>
</reference>
<name>A0AAD9JBS9_9ANNE</name>
<comment type="subcellular location">
    <subcellularLocation>
        <location evidence="9">Lysosome membrane</location>
        <topology evidence="9">Single-pass type I membrane protein</topology>
        <orientation evidence="9">Lumenal side</orientation>
    </subcellularLocation>
</comment>
<evidence type="ECO:0000256" key="12">
    <source>
        <dbReference type="SAM" id="SignalP"/>
    </source>
</evidence>
<feature type="signal peptide" evidence="12">
    <location>
        <begin position="1"/>
        <end position="25"/>
    </location>
</feature>
<dbReference type="Pfam" id="PF15065">
    <property type="entry name" value="NCU-G1"/>
    <property type="match status" value="1"/>
</dbReference>
<keyword evidence="2 11" id="KW-0812">Transmembrane</keyword>
<feature type="chain" id="PRO_5041972156" description="Lysosomal transcription factor" evidence="12">
    <location>
        <begin position="26"/>
        <end position="424"/>
    </location>
</feature>
<evidence type="ECO:0000256" key="8">
    <source>
        <dbReference type="ARBA" id="ARBA00024176"/>
    </source>
</evidence>
<evidence type="ECO:0000256" key="9">
    <source>
        <dbReference type="ARBA" id="ARBA00024189"/>
    </source>
</evidence>
<gene>
    <name evidence="13" type="ORF">LSH36_425g00021</name>
</gene>
<feature type="transmembrane region" description="Helical" evidence="11">
    <location>
        <begin position="383"/>
        <end position="409"/>
    </location>
</feature>
<evidence type="ECO:0000313" key="13">
    <source>
        <dbReference type="EMBL" id="KAK2150061.1"/>
    </source>
</evidence>
<dbReference type="GO" id="GO:0005765">
    <property type="term" value="C:lysosomal membrane"/>
    <property type="evidence" value="ECO:0007669"/>
    <property type="project" value="UniProtKB-SubCell"/>
</dbReference>
<dbReference type="PANTHER" id="PTHR31981:SF1">
    <property type="entry name" value="GLYCOSYLATED LYSOSOMAL MEMBRANE PROTEIN"/>
    <property type="match status" value="1"/>
</dbReference>
<evidence type="ECO:0000256" key="10">
    <source>
        <dbReference type="ARBA" id="ARBA00044960"/>
    </source>
</evidence>
<dbReference type="Proteomes" id="UP001208570">
    <property type="component" value="Unassembled WGS sequence"/>
</dbReference>
<keyword evidence="7" id="KW-0458">Lysosome</keyword>